<evidence type="ECO:0000256" key="1">
    <source>
        <dbReference type="ARBA" id="ARBA00022729"/>
    </source>
</evidence>
<evidence type="ECO:0000259" key="3">
    <source>
        <dbReference type="Pfam" id="PF09312"/>
    </source>
</evidence>
<keyword evidence="2" id="KW-0697">Rotamase</keyword>
<dbReference type="InterPro" id="IPR027304">
    <property type="entry name" value="Trigger_fact/SurA_dom_sf"/>
</dbReference>
<accession>A0A7C5WZG2</accession>
<sequence>MVGENLKKLSGGILLFTALVVFSFAQQLVDRVVASVNGDPILESDVKLGMLFYNTTDKKEVISKLVDVWLINQFLQGKGIGVQEEVLDQALVKIAQANNMSLEGLQNELQKEGLTLRDLKEFLRKELLFSQGIYAVLLKEVNVSSLDLELEKLKRGEVETKRLVEVLVVDKKDSERLMKALERTKDLRELAKALGLEVETLLVKKGELVDSLDKEVWNAKVGDIVFGEDKEHIYVAKVLEVKEEYKGKSLEELKEELLQKKLEERKKELLQNLKKKSFIKIIG</sequence>
<proteinExistence type="predicted"/>
<evidence type="ECO:0000313" key="4">
    <source>
        <dbReference type="EMBL" id="HHO74290.1"/>
    </source>
</evidence>
<dbReference type="InterPro" id="IPR050280">
    <property type="entry name" value="OMP_Chaperone_SurA"/>
</dbReference>
<dbReference type="SUPFAM" id="SSF109998">
    <property type="entry name" value="Triger factor/SurA peptide-binding domain-like"/>
    <property type="match status" value="1"/>
</dbReference>
<dbReference type="PANTHER" id="PTHR47637">
    <property type="entry name" value="CHAPERONE SURA"/>
    <property type="match status" value="1"/>
</dbReference>
<comment type="caution">
    <text evidence="4">The sequence shown here is derived from an EMBL/GenBank/DDBJ whole genome shotgun (WGS) entry which is preliminary data.</text>
</comment>
<dbReference type="GO" id="GO:0003755">
    <property type="term" value="F:peptidyl-prolyl cis-trans isomerase activity"/>
    <property type="evidence" value="ECO:0007669"/>
    <property type="project" value="UniProtKB-KW"/>
</dbReference>
<dbReference type="EMBL" id="DSAC01000080">
    <property type="protein sequence ID" value="HHO74290.1"/>
    <property type="molecule type" value="Genomic_DNA"/>
</dbReference>
<keyword evidence="1" id="KW-0732">Signal</keyword>
<protein>
    <submittedName>
        <fullName evidence="4">Peptidylprolyl isomerase</fullName>
    </submittedName>
</protein>
<name>A0A7C5WZG2_9AQUI</name>
<gene>
    <name evidence="4" type="ORF">ENN04_06620</name>
</gene>
<dbReference type="InterPro" id="IPR015391">
    <property type="entry name" value="SurA_N"/>
</dbReference>
<dbReference type="AlphaFoldDB" id="A0A7C5WZG2"/>
<dbReference type="PANTHER" id="PTHR47637:SF1">
    <property type="entry name" value="CHAPERONE SURA"/>
    <property type="match status" value="1"/>
</dbReference>
<feature type="domain" description="SurA N-terminal" evidence="3">
    <location>
        <begin position="57"/>
        <end position="131"/>
    </location>
</feature>
<dbReference type="Pfam" id="PF09312">
    <property type="entry name" value="SurA_N"/>
    <property type="match status" value="1"/>
</dbReference>
<keyword evidence="4" id="KW-0413">Isomerase</keyword>
<organism evidence="4">
    <name type="scientific">Thermocrinis ruber</name>
    <dbReference type="NCBI Taxonomy" id="75906"/>
    <lineage>
        <taxon>Bacteria</taxon>
        <taxon>Pseudomonadati</taxon>
        <taxon>Aquificota</taxon>
        <taxon>Aquificia</taxon>
        <taxon>Aquificales</taxon>
        <taxon>Aquificaceae</taxon>
        <taxon>Thermocrinis</taxon>
    </lineage>
</organism>
<dbReference type="Gene3D" id="1.10.4030.10">
    <property type="entry name" value="Porin chaperone SurA, peptide-binding domain"/>
    <property type="match status" value="1"/>
</dbReference>
<evidence type="ECO:0000256" key="2">
    <source>
        <dbReference type="ARBA" id="ARBA00023110"/>
    </source>
</evidence>
<reference evidence="4" key="1">
    <citation type="journal article" date="2020" name="mSystems">
        <title>Genome- and Community-Level Interaction Insights into Carbon Utilization and Element Cycling Functions of Hydrothermarchaeota in Hydrothermal Sediment.</title>
        <authorList>
            <person name="Zhou Z."/>
            <person name="Liu Y."/>
            <person name="Xu W."/>
            <person name="Pan J."/>
            <person name="Luo Z.H."/>
            <person name="Li M."/>
        </authorList>
    </citation>
    <scope>NUCLEOTIDE SEQUENCE [LARGE SCALE GENOMIC DNA]</scope>
    <source>
        <strain evidence="4">SpSt-114</strain>
    </source>
</reference>